<name>A0A8H2X6M7_9AGAM</name>
<comment type="caution">
    <text evidence="1">The sequence shown here is derived from an EMBL/GenBank/DDBJ whole genome shotgun (WGS) entry which is preliminary data.</text>
</comment>
<organism evidence="1 2">
    <name type="scientific">Rhizoctonia solani</name>
    <dbReference type="NCBI Taxonomy" id="456999"/>
    <lineage>
        <taxon>Eukaryota</taxon>
        <taxon>Fungi</taxon>
        <taxon>Dikarya</taxon>
        <taxon>Basidiomycota</taxon>
        <taxon>Agaricomycotina</taxon>
        <taxon>Agaricomycetes</taxon>
        <taxon>Cantharellales</taxon>
        <taxon>Ceratobasidiaceae</taxon>
        <taxon>Rhizoctonia</taxon>
    </lineage>
</organism>
<reference evidence="1" key="1">
    <citation type="submission" date="2021-01" db="EMBL/GenBank/DDBJ databases">
        <authorList>
            <person name="Kaushik A."/>
        </authorList>
    </citation>
    <scope>NUCLEOTIDE SEQUENCE</scope>
    <source>
        <strain evidence="1">AG6-10EEA</strain>
    </source>
</reference>
<protein>
    <submittedName>
        <fullName evidence="1">Uncharacterized protein</fullName>
    </submittedName>
</protein>
<evidence type="ECO:0000313" key="1">
    <source>
        <dbReference type="EMBL" id="CAE6415021.1"/>
    </source>
</evidence>
<evidence type="ECO:0000313" key="2">
    <source>
        <dbReference type="Proteomes" id="UP000663853"/>
    </source>
</evidence>
<dbReference type="AlphaFoldDB" id="A0A8H2X6M7"/>
<dbReference type="EMBL" id="CAJMXA010000080">
    <property type="protein sequence ID" value="CAE6415021.1"/>
    <property type="molecule type" value="Genomic_DNA"/>
</dbReference>
<sequence>MYTQLNWGFWCAVKVQATAIFGSRPEAVPESSGKFSPTYIEDVAPRLSHSSDTSPIEIRGITKKQFQTYLLLITGLPYNNDYLPLLVDYLTPEKHTQDLFLRYLDIATVAPRLGMAKLEEWAMNALHIVFTESANSFRRVPYDWKYGILLQLRGLTRETNLDLPVQAFIQYLIHKIVHDIRHNQGASGCSSKIADLIEIYQGFKKLDDDALLGCVFLNILSLGHRSQVWSDLTRDDKAILYAAQAQLTNLPQEFAPGSLAWVTKPDPVAQQLCDACQLRLSGVWDKIFRECNEGLGSNIPLKDVLFLAEMPEYRWALWSEMSQVAPTVCTLSPLVPPSSPATSSTSRPITCPIRSLLNDVDQYIQDVYEQAASRYRAIAREF</sequence>
<gene>
    <name evidence="1" type="ORF">RDB_LOCUS5146</name>
</gene>
<proteinExistence type="predicted"/>
<dbReference type="Proteomes" id="UP000663853">
    <property type="component" value="Unassembled WGS sequence"/>
</dbReference>
<accession>A0A8H2X6M7</accession>